<dbReference type="SUPFAM" id="SSF103473">
    <property type="entry name" value="MFS general substrate transporter"/>
    <property type="match status" value="1"/>
</dbReference>
<comment type="caution">
    <text evidence="8">The sequence shown here is derived from an EMBL/GenBank/DDBJ whole genome shotgun (WGS) entry which is preliminary data.</text>
</comment>
<dbReference type="InterPro" id="IPR011701">
    <property type="entry name" value="MFS"/>
</dbReference>
<evidence type="ECO:0000256" key="5">
    <source>
        <dbReference type="ARBA" id="ARBA00023136"/>
    </source>
</evidence>
<feature type="domain" description="Major facilitator superfamily (MFS) profile" evidence="7">
    <location>
        <begin position="76"/>
        <end position="569"/>
    </location>
</feature>
<feature type="transmembrane region" description="Helical" evidence="6">
    <location>
        <begin position="167"/>
        <end position="188"/>
    </location>
</feature>
<comment type="subcellular location">
    <subcellularLocation>
        <location evidence="1">Membrane</location>
        <topology evidence="1">Multi-pass membrane protein</topology>
    </subcellularLocation>
</comment>
<feature type="transmembrane region" description="Helical" evidence="6">
    <location>
        <begin position="541"/>
        <end position="564"/>
    </location>
</feature>
<feature type="transmembrane region" description="Helical" evidence="6">
    <location>
        <begin position="410"/>
        <end position="430"/>
    </location>
</feature>
<feature type="transmembrane region" description="Helical" evidence="6">
    <location>
        <begin position="382"/>
        <end position="403"/>
    </location>
</feature>
<dbReference type="InterPro" id="IPR036259">
    <property type="entry name" value="MFS_trans_sf"/>
</dbReference>
<dbReference type="Gene3D" id="1.20.1250.20">
    <property type="entry name" value="MFS general substrate transporter like domains"/>
    <property type="match status" value="1"/>
</dbReference>
<gene>
    <name evidence="8" type="ORF">RRSL_01480</name>
</gene>
<feature type="transmembrane region" description="Helical" evidence="6">
    <location>
        <begin position="230"/>
        <end position="251"/>
    </location>
</feature>
<evidence type="ECO:0000259" key="7">
    <source>
        <dbReference type="PROSITE" id="PS50850"/>
    </source>
</evidence>
<evidence type="ECO:0000256" key="6">
    <source>
        <dbReference type="SAM" id="Phobius"/>
    </source>
</evidence>
<proteinExistence type="predicted"/>
<sequence length="569" mass="61886">MPSASAAAVKLPASTTRQKVSQSFHSIVRMTGQCSQSWPFIRRAAKFMLRRMSLPILPPASMRAFPHFSPTRVHAFGLAMGLSTGLDFVSSQMMAVAGQHIQGGVHADPQAYLYAVTAYAVAAVVANLAIGRIAAHIGYRMFSLIGIVLFGVGCVVCAQSNSIDMLVVGRAIQGLGAGGLFSASRILVQLTTDPDERIAPMLMFSVGLFGLTTLAPWICAEVLEYSEWRVIFWLELLLAAVAWLAMFFLPPEHHQPRTRAARRPREAPPAEGQWDWIGVGAIAIGALSFLMGLSELRYNRLTATPAIPLLLLGGAAGLLLAVHRLRTHPDPWLDLTRLNGRRYLWGIGFYGIYYLMSGFWSYLFPAVSQGGLGFTFRTTTLFLMISGAVSTVVAMIFTIWLPFFFRKRRVIAIGFGIYAAAALLLATSLMPGAPDYAFFPVSFLEGMTPGAVMIQVAMMTYLDLDREDFAHGYQMKNIARQFATAVGTGLAATMLQTQQAESRSLIVAHVTRFTADLQAAGPLTVDRLARLSAEIDRQATLLAGTQLFSGFAVACGVFAVVVMVQRSLR</sequence>
<evidence type="ECO:0000313" key="8">
    <source>
        <dbReference type="EMBL" id="EAP71446.1"/>
    </source>
</evidence>
<evidence type="ECO:0000256" key="1">
    <source>
        <dbReference type="ARBA" id="ARBA00004141"/>
    </source>
</evidence>
<keyword evidence="3 6" id="KW-0812">Transmembrane</keyword>
<dbReference type="InterPro" id="IPR020846">
    <property type="entry name" value="MFS_dom"/>
</dbReference>
<name>A0AB33V951_RALSU</name>
<evidence type="ECO:0000256" key="4">
    <source>
        <dbReference type="ARBA" id="ARBA00022989"/>
    </source>
</evidence>
<organism evidence="8 9">
    <name type="scientific">Ralstonia solanacearum (strain UW551)</name>
    <dbReference type="NCBI Taxonomy" id="342110"/>
    <lineage>
        <taxon>Bacteria</taxon>
        <taxon>Pseudomonadati</taxon>
        <taxon>Pseudomonadota</taxon>
        <taxon>Betaproteobacteria</taxon>
        <taxon>Burkholderiales</taxon>
        <taxon>Burkholderiaceae</taxon>
        <taxon>Ralstonia</taxon>
        <taxon>Ralstonia solanacearum species complex</taxon>
    </lineage>
</organism>
<feature type="transmembrane region" description="Helical" evidence="6">
    <location>
        <begin position="343"/>
        <end position="362"/>
    </location>
</feature>
<keyword evidence="5 6" id="KW-0472">Membrane</keyword>
<keyword evidence="2" id="KW-0813">Transport</keyword>
<dbReference type="EMBL" id="AAKL01000053">
    <property type="protein sequence ID" value="EAP71446.1"/>
    <property type="molecule type" value="Genomic_DNA"/>
</dbReference>
<evidence type="ECO:0000256" key="3">
    <source>
        <dbReference type="ARBA" id="ARBA00022692"/>
    </source>
</evidence>
<feature type="transmembrane region" description="Helical" evidence="6">
    <location>
        <begin position="111"/>
        <end position="130"/>
    </location>
</feature>
<dbReference type="PANTHER" id="PTHR42718">
    <property type="entry name" value="MAJOR FACILITATOR SUPERFAMILY MULTIDRUG TRANSPORTER MFSC"/>
    <property type="match status" value="1"/>
</dbReference>
<feature type="transmembrane region" description="Helical" evidence="6">
    <location>
        <begin position="142"/>
        <end position="161"/>
    </location>
</feature>
<dbReference type="GO" id="GO:0016020">
    <property type="term" value="C:membrane"/>
    <property type="evidence" value="ECO:0007669"/>
    <property type="project" value="UniProtKB-SubCell"/>
</dbReference>
<evidence type="ECO:0000313" key="9">
    <source>
        <dbReference type="Proteomes" id="UP000005933"/>
    </source>
</evidence>
<reference evidence="8 9" key="1">
    <citation type="journal article" date="2006" name="Mol. Plant Microbe Interact.">
        <title>Identification of open reading frames unique to a select agent: Ralstonia solanacearum race 3 biovar 2.</title>
        <authorList>
            <person name="Gabriel D.W."/>
            <person name="Allen C."/>
            <person name="Schell M."/>
            <person name="Denny T.P."/>
            <person name="Greenberg J.T."/>
            <person name="Duan Y.P."/>
            <person name="Flores-Cruz Z."/>
            <person name="Huang Q."/>
            <person name="Clifford J.M."/>
            <person name="Presting G."/>
            <person name="Gonzalez E.T."/>
            <person name="Reddy J."/>
            <person name="Elphinstone J."/>
            <person name="Swanson J."/>
            <person name="Yao J."/>
            <person name="Mulholland V."/>
            <person name="Liu L."/>
            <person name="Farmerie W."/>
            <person name="Patnaikuni M."/>
            <person name="Balogh B."/>
            <person name="Norman D."/>
            <person name="Alvarez A."/>
            <person name="Castillo J.A."/>
            <person name="Jones J."/>
            <person name="Saddler G."/>
            <person name="Walunas T."/>
            <person name="Zhukov A."/>
            <person name="Mikhailova N."/>
        </authorList>
    </citation>
    <scope>NUCLEOTIDE SEQUENCE [LARGE SCALE GENOMIC DNA]</scope>
    <source>
        <strain evidence="8 9">UW551</strain>
    </source>
</reference>
<dbReference type="PROSITE" id="PS50850">
    <property type="entry name" value="MFS"/>
    <property type="match status" value="1"/>
</dbReference>
<dbReference type="PANTHER" id="PTHR42718:SF9">
    <property type="entry name" value="MAJOR FACILITATOR SUPERFAMILY MULTIDRUG TRANSPORTER MFSC"/>
    <property type="match status" value="1"/>
</dbReference>
<dbReference type="Pfam" id="PF07690">
    <property type="entry name" value="MFS_1"/>
    <property type="match status" value="1"/>
</dbReference>
<dbReference type="Proteomes" id="UP000005933">
    <property type="component" value="Unassembled WGS sequence"/>
</dbReference>
<accession>A0AB33V951</accession>
<feature type="transmembrane region" description="Helical" evidence="6">
    <location>
        <begin position="200"/>
        <end position="218"/>
    </location>
</feature>
<protein>
    <submittedName>
        <fullName evidence="8">Multidrug resistance protein B</fullName>
    </submittedName>
</protein>
<keyword evidence="4 6" id="KW-1133">Transmembrane helix</keyword>
<feature type="transmembrane region" description="Helical" evidence="6">
    <location>
        <begin position="305"/>
        <end position="322"/>
    </location>
</feature>
<dbReference type="AlphaFoldDB" id="A0AB33V951"/>
<evidence type="ECO:0000256" key="2">
    <source>
        <dbReference type="ARBA" id="ARBA00022448"/>
    </source>
</evidence>
<dbReference type="GO" id="GO:0022857">
    <property type="term" value="F:transmembrane transporter activity"/>
    <property type="evidence" value="ECO:0007669"/>
    <property type="project" value="InterPro"/>
</dbReference>